<dbReference type="Proteomes" id="UP001155182">
    <property type="component" value="Unassembled WGS sequence"/>
</dbReference>
<gene>
    <name evidence="4" type="ORF">NF867_05890</name>
</gene>
<proteinExistence type="predicted"/>
<dbReference type="Pfam" id="PF13505">
    <property type="entry name" value="OMP_b-brl"/>
    <property type="match status" value="1"/>
</dbReference>
<keyword evidence="1 2" id="KW-0732">Signal</keyword>
<feature type="signal peptide" evidence="2">
    <location>
        <begin position="1"/>
        <end position="22"/>
    </location>
</feature>
<feature type="domain" description="Outer membrane protein beta-barrel" evidence="3">
    <location>
        <begin position="9"/>
        <end position="162"/>
    </location>
</feature>
<dbReference type="RefSeq" id="WP_252586760.1">
    <property type="nucleotide sequence ID" value="NZ_JAMWYS010000024.1"/>
</dbReference>
<evidence type="ECO:0000313" key="5">
    <source>
        <dbReference type="Proteomes" id="UP001155182"/>
    </source>
</evidence>
<dbReference type="EMBL" id="JAMWYS010000024">
    <property type="protein sequence ID" value="MCO4292390.1"/>
    <property type="molecule type" value="Genomic_DNA"/>
</dbReference>
<keyword evidence="5" id="KW-1185">Reference proteome</keyword>
<evidence type="ECO:0000256" key="2">
    <source>
        <dbReference type="SAM" id="SignalP"/>
    </source>
</evidence>
<sequence length="175" mass="18930">MKTIKILLSAAFLILISIKTQAQTAQNKYAINAGFGVGTYGFAGNGGVPITASVERSFSPNISAGLNLSYVQTKYDLDIKYTYIVVGARGSYHFNELFKIANPSIDIYGGAGLLYRHYNLKYNGNDEFNGASSSDGEVDIDLHAGMRYMFTDNIGAHAEVGYGISPLQLGVAFKF</sequence>
<protein>
    <submittedName>
        <fullName evidence="4">Porin family protein</fullName>
    </submittedName>
</protein>
<evidence type="ECO:0000256" key="1">
    <source>
        <dbReference type="ARBA" id="ARBA00022729"/>
    </source>
</evidence>
<dbReference type="InterPro" id="IPR011250">
    <property type="entry name" value="OMP/PagP_B-barrel"/>
</dbReference>
<dbReference type="SUPFAM" id="SSF56925">
    <property type="entry name" value="OMPA-like"/>
    <property type="match status" value="1"/>
</dbReference>
<dbReference type="InterPro" id="IPR027385">
    <property type="entry name" value="Beta-barrel_OMP"/>
</dbReference>
<accession>A0A9X2JD20</accession>
<organism evidence="4 5">
    <name type="scientific">Solitalea agri</name>
    <dbReference type="NCBI Taxonomy" id="2953739"/>
    <lineage>
        <taxon>Bacteria</taxon>
        <taxon>Pseudomonadati</taxon>
        <taxon>Bacteroidota</taxon>
        <taxon>Sphingobacteriia</taxon>
        <taxon>Sphingobacteriales</taxon>
        <taxon>Sphingobacteriaceae</taxon>
        <taxon>Solitalea</taxon>
    </lineage>
</organism>
<evidence type="ECO:0000313" key="4">
    <source>
        <dbReference type="EMBL" id="MCO4292390.1"/>
    </source>
</evidence>
<feature type="chain" id="PRO_5040930719" evidence="2">
    <location>
        <begin position="23"/>
        <end position="175"/>
    </location>
</feature>
<name>A0A9X2JD20_9SPHI</name>
<reference evidence="4" key="1">
    <citation type="submission" date="2022-06" db="EMBL/GenBank/DDBJ databases">
        <title>Solitalea sp. MAHUQ-68 isolated from rhizospheric soil.</title>
        <authorList>
            <person name="Huq M.A."/>
        </authorList>
    </citation>
    <scope>NUCLEOTIDE SEQUENCE</scope>
    <source>
        <strain evidence="4">MAHUQ-68</strain>
    </source>
</reference>
<evidence type="ECO:0000259" key="3">
    <source>
        <dbReference type="Pfam" id="PF13505"/>
    </source>
</evidence>
<dbReference type="AlphaFoldDB" id="A0A9X2JD20"/>
<dbReference type="Gene3D" id="2.40.160.20">
    <property type="match status" value="1"/>
</dbReference>
<comment type="caution">
    <text evidence="4">The sequence shown here is derived from an EMBL/GenBank/DDBJ whole genome shotgun (WGS) entry which is preliminary data.</text>
</comment>